<name>A0ACC2FVY1_DALPE</name>
<gene>
    <name evidence="1" type="ORF">DPEC_G00245170</name>
</gene>
<evidence type="ECO:0000313" key="2">
    <source>
        <dbReference type="Proteomes" id="UP001157502"/>
    </source>
</evidence>
<reference evidence="1" key="1">
    <citation type="submission" date="2021-05" db="EMBL/GenBank/DDBJ databases">
        <authorList>
            <person name="Pan Q."/>
            <person name="Jouanno E."/>
            <person name="Zahm M."/>
            <person name="Klopp C."/>
            <person name="Cabau C."/>
            <person name="Louis A."/>
            <person name="Berthelot C."/>
            <person name="Parey E."/>
            <person name="Roest Crollius H."/>
            <person name="Montfort J."/>
            <person name="Robinson-Rechavi M."/>
            <person name="Bouchez O."/>
            <person name="Lampietro C."/>
            <person name="Lopez Roques C."/>
            <person name="Donnadieu C."/>
            <person name="Postlethwait J."/>
            <person name="Bobe J."/>
            <person name="Dillon D."/>
            <person name="Chandos A."/>
            <person name="von Hippel F."/>
            <person name="Guiguen Y."/>
        </authorList>
    </citation>
    <scope>NUCLEOTIDE SEQUENCE</scope>
    <source>
        <strain evidence="1">YG-Jan2019</strain>
    </source>
</reference>
<proteinExistence type="predicted"/>
<accession>A0ACC2FVY1</accession>
<sequence>MYTLTIEYLSCNIKKNISIVVATTGNVFECSTRIPGIDFLPDYLNQSSSLYKEFVNNFTTEVMKNLLVEYQSLIAAQQMMLVVRAVRSGSVIVDFDLVTDSAVNLSTSAVRMSVIKALNASTFGVDLNSTYVKGAVVNAINVENVTSQVITVSWIGINLDQLTQYTVKLVSQSSSIQNETSVTQAVFLNLTPATMYTLTIEYLSCNIKKNISVVVATTGNVYECSTRIPGIDFLPDYLNQSSSLYKEFVNNFTTEVMKNLLVEYQSLIAAQQMMLVVRAVRSGSVIVDFDLVTDSAVNLSTSAVRMSVIKALNASTFGVDLNATYVKGAVVNAINVENVTSQVITVSWIGINLDQLTQYTVKLVSQSSSIQNETSVTQAVFLNLTPATMYTLTIEYLSCNIKKNISVVVATTGNVYECSTRIPGMAFLPDYSNQSSSLYKEFVNNFTTEVMKNLLVEYQSLIAAQQMMLVVRAVRSGSVIVDFDLVTDSAVNLSTSAVRMSVIKALNASTFGVDLNATYVKGAVVNAINVENVTSQVITVSWIGINLDQLTQYTVKLVSQSSSIQNETSVTQAVFLNLTPATMYTLTIEYLSCNIKKNISVVVATTGNVYECSTRIPGMAFLPDYSNQSSSLYKEFVNNFTTEVMKNLLVEYQSLIAAQQMMLVVRAVRSGSVIVDFDLVTDSAVNLSTSAVRMSVIKALNASTFGVDLNATYVKGF</sequence>
<dbReference type="EMBL" id="CM055748">
    <property type="protein sequence ID" value="KAJ7995496.1"/>
    <property type="molecule type" value="Genomic_DNA"/>
</dbReference>
<protein>
    <submittedName>
        <fullName evidence="1">Uncharacterized protein</fullName>
    </submittedName>
</protein>
<dbReference type="Proteomes" id="UP001157502">
    <property type="component" value="Chromosome 21"/>
</dbReference>
<evidence type="ECO:0000313" key="1">
    <source>
        <dbReference type="EMBL" id="KAJ7995496.1"/>
    </source>
</evidence>
<comment type="caution">
    <text evidence="1">The sequence shown here is derived from an EMBL/GenBank/DDBJ whole genome shotgun (WGS) entry which is preliminary data.</text>
</comment>
<keyword evidence="2" id="KW-1185">Reference proteome</keyword>
<organism evidence="1 2">
    <name type="scientific">Dallia pectoralis</name>
    <name type="common">Alaska blackfish</name>
    <dbReference type="NCBI Taxonomy" id="75939"/>
    <lineage>
        <taxon>Eukaryota</taxon>
        <taxon>Metazoa</taxon>
        <taxon>Chordata</taxon>
        <taxon>Craniata</taxon>
        <taxon>Vertebrata</taxon>
        <taxon>Euteleostomi</taxon>
        <taxon>Actinopterygii</taxon>
        <taxon>Neopterygii</taxon>
        <taxon>Teleostei</taxon>
        <taxon>Protacanthopterygii</taxon>
        <taxon>Esociformes</taxon>
        <taxon>Umbridae</taxon>
        <taxon>Dallia</taxon>
    </lineage>
</organism>